<comment type="caution">
    <text evidence="1">The sequence shown here is derived from an EMBL/GenBank/DDBJ whole genome shotgun (WGS) entry which is preliminary data.</text>
</comment>
<dbReference type="RefSeq" id="WP_127456917.1">
    <property type="nucleotide sequence ID" value="NZ_JAROBY010000111.1"/>
</dbReference>
<accession>A0ABU6DN38</accession>
<dbReference type="Pfam" id="PF07609">
    <property type="entry name" value="DUF1572"/>
    <property type="match status" value="1"/>
</dbReference>
<sequence>MNEIKNILNDRFEAIERRIVLVLEQLDDEQVNWRPNDSSNSISNLIVHISGNINDRIGKGMNKKPFTRDRDGEFEVQVITKNDLIEIIKTSLREVKVTLMAMNNEGLLETQKTGNREQTNLEVFIQSATHFSEHMGQILYIAKILKDEEYLTTTVPKKKRV</sequence>
<protein>
    <submittedName>
        <fullName evidence="1">DUF1572 family protein</fullName>
    </submittedName>
</protein>
<dbReference type="Gene3D" id="1.20.120.450">
    <property type="entry name" value="dinb family like domain"/>
    <property type="match status" value="1"/>
</dbReference>
<evidence type="ECO:0000313" key="2">
    <source>
        <dbReference type="Proteomes" id="UP001355653"/>
    </source>
</evidence>
<gene>
    <name evidence="1" type="ORF">P5G65_35580</name>
</gene>
<dbReference type="EMBL" id="JAROBY010000111">
    <property type="protein sequence ID" value="MEB4799189.1"/>
    <property type="molecule type" value="Genomic_DNA"/>
</dbReference>
<keyword evidence="2" id="KW-1185">Reference proteome</keyword>
<evidence type="ECO:0000313" key="1">
    <source>
        <dbReference type="EMBL" id="MEB4799189.1"/>
    </source>
</evidence>
<name>A0ABU6DN38_9BACL</name>
<dbReference type="Proteomes" id="UP001355653">
    <property type="component" value="Unassembled WGS sequence"/>
</dbReference>
<dbReference type="InterPro" id="IPR034660">
    <property type="entry name" value="DinB/YfiT-like"/>
</dbReference>
<dbReference type="SUPFAM" id="SSF109854">
    <property type="entry name" value="DinB/YfiT-like putative metalloenzymes"/>
    <property type="match status" value="1"/>
</dbReference>
<reference evidence="1 2" key="1">
    <citation type="submission" date="2023-03" db="EMBL/GenBank/DDBJ databases">
        <title>Bacillus Genome Sequencing.</title>
        <authorList>
            <person name="Dunlap C."/>
        </authorList>
    </citation>
    <scope>NUCLEOTIDE SEQUENCE [LARGE SCALE GENOMIC DNA]</scope>
    <source>
        <strain evidence="1 2">NRS-1351</strain>
    </source>
</reference>
<proteinExistence type="predicted"/>
<dbReference type="InterPro" id="IPR011466">
    <property type="entry name" value="DUF1572"/>
</dbReference>
<organism evidence="1 2">
    <name type="scientific">Paenibacillus chondroitinus</name>
    <dbReference type="NCBI Taxonomy" id="59842"/>
    <lineage>
        <taxon>Bacteria</taxon>
        <taxon>Bacillati</taxon>
        <taxon>Bacillota</taxon>
        <taxon>Bacilli</taxon>
        <taxon>Bacillales</taxon>
        <taxon>Paenibacillaceae</taxon>
        <taxon>Paenibacillus</taxon>
    </lineage>
</organism>